<name>A0A317U0P8_9GAMM</name>
<dbReference type="EMBL" id="QHJG01000019">
    <property type="protein sequence ID" value="PWY55411.1"/>
    <property type="molecule type" value="Genomic_DNA"/>
</dbReference>
<dbReference type="AlphaFoldDB" id="A0A317U0P8"/>
<sequence>MYSRTGVFSSNIKSSPSSRSLWTRTQSYSKTLSSQWTIETQCFPTSTFSGKKLDEFNLFSLFYIPRTYNLAFRGMSKLEADCKYNQEMHGLVGRSPRSFRVEEKEIEML</sequence>
<accession>A0A317U0P8</accession>
<evidence type="ECO:0000256" key="1">
    <source>
        <dbReference type="SAM" id="MobiDB-lite"/>
    </source>
</evidence>
<evidence type="ECO:0000313" key="3">
    <source>
        <dbReference type="Proteomes" id="UP000247152"/>
    </source>
</evidence>
<gene>
    <name evidence="2" type="ORF">DGG96_12345</name>
</gene>
<feature type="compositionally biased region" description="Low complexity" evidence="1">
    <location>
        <begin position="9"/>
        <end position="20"/>
    </location>
</feature>
<comment type="caution">
    <text evidence="2">The sequence shown here is derived from an EMBL/GenBank/DDBJ whole genome shotgun (WGS) entry which is preliminary data.</text>
</comment>
<feature type="region of interest" description="Disordered" evidence="1">
    <location>
        <begin position="1"/>
        <end position="21"/>
    </location>
</feature>
<evidence type="ECO:0000313" key="2">
    <source>
        <dbReference type="EMBL" id="PWY55411.1"/>
    </source>
</evidence>
<reference evidence="2 3" key="1">
    <citation type="submission" date="2018-05" db="EMBL/GenBank/DDBJ databases">
        <title>Legionella qingyii sp.nov., whole genome shotgun sequence.</title>
        <authorList>
            <person name="Wu H."/>
            <person name="Zhu Q."/>
            <person name="Hu C."/>
        </authorList>
    </citation>
    <scope>NUCLEOTIDE SEQUENCE [LARGE SCALE GENOMIC DNA]</scope>
    <source>
        <strain evidence="2 3">HEB18</strain>
    </source>
</reference>
<organism evidence="2 3">
    <name type="scientific">Legionella qingyii</name>
    <dbReference type="NCBI Taxonomy" id="2184757"/>
    <lineage>
        <taxon>Bacteria</taxon>
        <taxon>Pseudomonadati</taxon>
        <taxon>Pseudomonadota</taxon>
        <taxon>Gammaproteobacteria</taxon>
        <taxon>Legionellales</taxon>
        <taxon>Legionellaceae</taxon>
        <taxon>Legionella</taxon>
    </lineage>
</organism>
<protein>
    <submittedName>
        <fullName evidence="2">Uncharacterized protein</fullName>
    </submittedName>
</protein>
<dbReference type="Proteomes" id="UP000247152">
    <property type="component" value="Unassembled WGS sequence"/>
</dbReference>
<proteinExistence type="predicted"/>